<dbReference type="NCBIfam" id="NF004426">
    <property type="entry name" value="PRK05769.1"/>
    <property type="match status" value="1"/>
</dbReference>
<dbReference type="GO" id="GO:0042802">
    <property type="term" value="F:identical protein binding"/>
    <property type="evidence" value="ECO:0007669"/>
    <property type="project" value="TreeGrafter"/>
</dbReference>
<evidence type="ECO:0000256" key="2">
    <source>
        <dbReference type="ARBA" id="ARBA00008954"/>
    </source>
</evidence>
<dbReference type="PANTHER" id="PTHR11986">
    <property type="entry name" value="AMINOTRANSFERASE CLASS III"/>
    <property type="match status" value="1"/>
</dbReference>
<dbReference type="Gene3D" id="3.90.1150.10">
    <property type="entry name" value="Aspartate Aminotransferase, domain 1"/>
    <property type="match status" value="1"/>
</dbReference>
<dbReference type="InterPro" id="IPR005814">
    <property type="entry name" value="Aminotrans_3"/>
</dbReference>
<comment type="cofactor">
    <cofactor evidence="1">
        <name>pyridoxal 5'-phosphate</name>
        <dbReference type="ChEBI" id="CHEBI:597326"/>
    </cofactor>
</comment>
<gene>
    <name evidence="6" type="ORF">AOG54_04800</name>
    <name evidence="5" type="ORF">SE19_08605</name>
</gene>
<dbReference type="FunFam" id="3.40.640.10:FF:000004">
    <property type="entry name" value="Acetylornithine aminotransferase"/>
    <property type="match status" value="1"/>
</dbReference>
<evidence type="ECO:0000313" key="6">
    <source>
        <dbReference type="EMBL" id="KQB34462.1"/>
    </source>
</evidence>
<dbReference type="EMBL" id="LKBG01000239">
    <property type="protein sequence ID" value="KQB34462.1"/>
    <property type="molecule type" value="Genomic_DNA"/>
</dbReference>
<dbReference type="PATRIC" id="fig|507754.4.peg.473"/>
<dbReference type="GO" id="GO:0030170">
    <property type="term" value="F:pyridoxal phosphate binding"/>
    <property type="evidence" value="ECO:0007669"/>
    <property type="project" value="InterPro"/>
</dbReference>
<dbReference type="SUPFAM" id="SSF53383">
    <property type="entry name" value="PLP-dependent transferases"/>
    <property type="match status" value="1"/>
</dbReference>
<dbReference type="PANTHER" id="PTHR11986:SF58">
    <property type="entry name" value="LEUCINE_METHIONINE RACEMASE"/>
    <property type="match status" value="1"/>
</dbReference>
<evidence type="ECO:0000256" key="4">
    <source>
        <dbReference type="RuleBase" id="RU003560"/>
    </source>
</evidence>
<accession>A0A0Q0WG96</accession>
<dbReference type="Pfam" id="PF00202">
    <property type="entry name" value="Aminotran_3"/>
    <property type="match status" value="1"/>
</dbReference>
<evidence type="ECO:0000313" key="8">
    <source>
        <dbReference type="Proteomes" id="UP000050515"/>
    </source>
</evidence>
<dbReference type="InterPro" id="IPR015422">
    <property type="entry name" value="PyrdxlP-dep_Trfase_small"/>
</dbReference>
<dbReference type="OrthoDB" id="6534at2157"/>
<evidence type="ECO:0000256" key="1">
    <source>
        <dbReference type="ARBA" id="ARBA00001933"/>
    </source>
</evidence>
<sequence length="450" mass="50205">MEENKMLKKIVINTELPGPKAREIINMDSKFLATSTKSLPVVACRASDCYIEDVDGNVFLDFSSGISTSNIGYSNSHLISAVEDQMHKMWHFAGTDFYYKIQVDAAEALINVMPGSRDKKVFFTNSGTESNEASIKFAKSFTKRPQFIGFIGGFHGRTMGSLAFTASKATHHEYFYPEMPGVHHIPFADPYRNPFGIDGYEDPENLTGAVVDYLKDYVLDRYVPAESVAGILAEPIQGEGGYIVPPKYFHKRMMELAHEYGMLYIMDEVQTGFGRTGYFFASEYFGIDPDIMSLAKSIASGIPMGASIVKSKYDFEKSGLHSNTFGGNMLACAASIATIDEIKSKKMVENSNKMGFYLNKRLRELQEKYPSIGDVRGLGLMQAIDFVMDAKSKKYNKKLRDNVIESSFKKGLILLGAGESAIRFIPPLIIREEQINDAMEILDNSIKENL</sequence>
<evidence type="ECO:0000256" key="3">
    <source>
        <dbReference type="ARBA" id="ARBA00022898"/>
    </source>
</evidence>
<dbReference type="GO" id="GO:0034386">
    <property type="term" value="F:4-aminobutyrate:2-oxoglutarate transaminase activity"/>
    <property type="evidence" value="ECO:0007669"/>
    <property type="project" value="UniProtKB-EC"/>
</dbReference>
<organism evidence="6 7">
    <name type="scientific">Acidiplasma aeolicum</name>
    <dbReference type="NCBI Taxonomy" id="507754"/>
    <lineage>
        <taxon>Archaea</taxon>
        <taxon>Methanobacteriati</taxon>
        <taxon>Thermoplasmatota</taxon>
        <taxon>Thermoplasmata</taxon>
        <taxon>Thermoplasmatales</taxon>
        <taxon>Ferroplasmaceae</taxon>
        <taxon>Acidiplasma</taxon>
    </lineage>
</organism>
<keyword evidence="6" id="KW-0032">Aminotransferase</keyword>
<comment type="caution">
    <text evidence="6">The sequence shown here is derived from an EMBL/GenBank/DDBJ whole genome shotgun (WGS) entry which is preliminary data.</text>
</comment>
<dbReference type="PIRSF" id="PIRSF000521">
    <property type="entry name" value="Transaminase_4ab_Lys_Orn"/>
    <property type="match status" value="1"/>
</dbReference>
<dbReference type="InterPro" id="IPR015424">
    <property type="entry name" value="PyrdxlP-dep_Trfase"/>
</dbReference>
<dbReference type="InterPro" id="IPR050103">
    <property type="entry name" value="Class-III_PLP-dep_AT"/>
</dbReference>
<protein>
    <submittedName>
        <fullName evidence="6">4-aminobutyrate aminotransferase</fullName>
        <ecNumber evidence="6">2.6.1.19</ecNumber>
    </submittedName>
</protein>
<dbReference type="CDD" id="cd00610">
    <property type="entry name" value="OAT_like"/>
    <property type="match status" value="1"/>
</dbReference>
<dbReference type="RefSeq" id="WP_054964524.1">
    <property type="nucleotide sequence ID" value="NZ_JBBYJF010000006.1"/>
</dbReference>
<dbReference type="InterPro" id="IPR049704">
    <property type="entry name" value="Aminotrans_3_PPA_site"/>
</dbReference>
<evidence type="ECO:0000313" key="7">
    <source>
        <dbReference type="Proteomes" id="UP000050320"/>
    </source>
</evidence>
<dbReference type="AlphaFoldDB" id="A0A0Q0WG96"/>
<comment type="similarity">
    <text evidence="2 4">Belongs to the class-III pyridoxal-phosphate-dependent aminotransferase family.</text>
</comment>
<dbReference type="EC" id="2.6.1.19" evidence="6"/>
<dbReference type="Proteomes" id="UP000050515">
    <property type="component" value="Unassembled WGS sequence"/>
</dbReference>
<keyword evidence="3 4" id="KW-0663">Pyridoxal phosphate</keyword>
<evidence type="ECO:0000313" key="5">
    <source>
        <dbReference type="EMBL" id="KPV44706.1"/>
    </source>
</evidence>
<reference evidence="5 8" key="1">
    <citation type="submission" date="2015-09" db="EMBL/GenBank/DDBJ databases">
        <title>Draft genome sequence of Acidiplasma aeolicum DSM 18409.</title>
        <authorList>
            <person name="Hemp J."/>
        </authorList>
    </citation>
    <scope>NUCLEOTIDE SEQUENCE [LARGE SCALE GENOMIC DNA]</scope>
    <source>
        <strain evidence="5 8">V</strain>
    </source>
</reference>
<keyword evidence="7" id="KW-1185">Reference proteome</keyword>
<dbReference type="EMBL" id="LJCQ01000410">
    <property type="protein sequence ID" value="KPV44706.1"/>
    <property type="molecule type" value="Genomic_DNA"/>
</dbReference>
<proteinExistence type="inferred from homology"/>
<reference evidence="6 7" key="2">
    <citation type="submission" date="2015-09" db="EMBL/GenBank/DDBJ databases">
        <title>Heavy metals and arsenic resistance mechanisms in polyextremophilic archaea of the family Ferroplasmaceae.</title>
        <authorList>
            <person name="Bulaev A.G."/>
            <person name="Kanygina A.V."/>
        </authorList>
    </citation>
    <scope>NUCLEOTIDE SEQUENCE [LARGE SCALE GENOMIC DNA]</scope>
    <source>
        <strain evidence="6 7">VT</strain>
    </source>
</reference>
<dbReference type="InterPro" id="IPR015421">
    <property type="entry name" value="PyrdxlP-dep_Trfase_major"/>
</dbReference>
<dbReference type="Gene3D" id="3.40.640.10">
    <property type="entry name" value="Type I PLP-dependent aspartate aminotransferase-like (Major domain)"/>
    <property type="match status" value="1"/>
</dbReference>
<dbReference type="PROSITE" id="PS00600">
    <property type="entry name" value="AA_TRANSFER_CLASS_3"/>
    <property type="match status" value="1"/>
</dbReference>
<name>A0A0Q0WG96_9ARCH</name>
<keyword evidence="6" id="KW-0808">Transferase</keyword>
<dbReference type="Proteomes" id="UP000050320">
    <property type="component" value="Unassembled WGS sequence"/>
</dbReference>